<sequence length="150" mass="16509">MIPAYTNVDLTVKGVELQKFGVASGSFTLTTNLKNISLSFDLPSAPKIVIIWHEEPPAMKITSNILRRAVFFDHPDTETVGNGSASHHIARAEAGNQYGTPSLDEGYLYGVPIYTPTNFEYELYYIYDGTSSSGVMLGSGYIYKWIALCV</sequence>
<gene>
    <name evidence="1" type="ORF">DW099_11920</name>
</gene>
<dbReference type="EMBL" id="QRMS01000003">
    <property type="protein sequence ID" value="RHJ87398.1"/>
    <property type="molecule type" value="Genomic_DNA"/>
</dbReference>
<keyword evidence="2" id="KW-1185">Reference proteome</keyword>
<dbReference type="AlphaFoldDB" id="A0A415E1D8"/>
<evidence type="ECO:0000313" key="2">
    <source>
        <dbReference type="Proteomes" id="UP000284841"/>
    </source>
</evidence>
<accession>A0A415E1D8</accession>
<dbReference type="Proteomes" id="UP000284841">
    <property type="component" value="Unassembled WGS sequence"/>
</dbReference>
<dbReference type="STRING" id="1776384.GCA_900086585_00952"/>
<evidence type="ECO:0000313" key="1">
    <source>
        <dbReference type="EMBL" id="RHJ87398.1"/>
    </source>
</evidence>
<reference evidence="1 2" key="1">
    <citation type="submission" date="2018-08" db="EMBL/GenBank/DDBJ databases">
        <title>A genome reference for cultivated species of the human gut microbiota.</title>
        <authorList>
            <person name="Zou Y."/>
            <person name="Xue W."/>
            <person name="Luo G."/>
        </authorList>
    </citation>
    <scope>NUCLEOTIDE SEQUENCE [LARGE SCALE GENOMIC DNA]</scope>
    <source>
        <strain evidence="1 2">AM07-24</strain>
    </source>
</reference>
<name>A0A415E1D8_9FIRM</name>
<proteinExistence type="predicted"/>
<protein>
    <submittedName>
        <fullName evidence="1">Uncharacterized protein</fullName>
    </submittedName>
</protein>
<organism evidence="1 2">
    <name type="scientific">Emergencia timonensis</name>
    <dbReference type="NCBI Taxonomy" id="1776384"/>
    <lineage>
        <taxon>Bacteria</taxon>
        <taxon>Bacillati</taxon>
        <taxon>Bacillota</taxon>
        <taxon>Clostridia</taxon>
        <taxon>Peptostreptococcales</taxon>
        <taxon>Anaerovoracaceae</taxon>
        <taxon>Emergencia</taxon>
    </lineage>
</organism>
<comment type="caution">
    <text evidence="1">The sequence shown here is derived from an EMBL/GenBank/DDBJ whole genome shotgun (WGS) entry which is preliminary data.</text>
</comment>